<evidence type="ECO:0000313" key="4">
    <source>
        <dbReference type="EMBL" id="TDL46455.1"/>
    </source>
</evidence>
<evidence type="ECO:0000313" key="5">
    <source>
        <dbReference type="Proteomes" id="UP000295163"/>
    </source>
</evidence>
<keyword evidence="4" id="KW-0378">Hydrolase</keyword>
<sequence length="448" mass="46508">MSAPARSTRRTFAATAAVLLLGTTGGAADVPPSPAGPAAAPAAGAAPSAPSAPSAPATDSEACVTDVDEVLTREPSAQMTEPLPEELATTLDAAARASFAQASTPGAVVGVSSPEGTWTAAYGVADPASGEPMEVGVHTRVGSVTKPFTATLVLQLAEEGELSLEDPIADYVDGIPNGEQITLRRLADMTSGVASYTRSTQFTDRFFADPQQVFTPEELVAVGVSESPLFAPGEQFDYSNTNYILLGLVVEQVTGQPVGEVLEEQIFDPLGLDETVWPGTSTEMPEPFAQGFTLQGDTATPEAPADATHWNPSWGATAGALISDVDDLLTYGRAMGTGHGLLEPEAQRERLTSFQPPESGYGLGFGCIDGWVGHTGTQPGYNTTVYYDTTTDTTVVVQATSDIPSGDCPESPVLADDPRTLPCATPATRIFAEVSTALGHTFTPNPER</sequence>
<dbReference type="PANTHER" id="PTHR46825">
    <property type="entry name" value="D-ALANYL-D-ALANINE-CARBOXYPEPTIDASE/ENDOPEPTIDASE AMPH"/>
    <property type="match status" value="1"/>
</dbReference>
<dbReference type="InterPro" id="IPR012338">
    <property type="entry name" value="Beta-lactam/transpept-like"/>
</dbReference>
<gene>
    <name evidence="4" type="ORF">E2R59_00035</name>
</gene>
<dbReference type="GO" id="GO:0016787">
    <property type="term" value="F:hydrolase activity"/>
    <property type="evidence" value="ECO:0007669"/>
    <property type="project" value="UniProtKB-KW"/>
</dbReference>
<comment type="caution">
    <text evidence="4">The sequence shown here is derived from an EMBL/GenBank/DDBJ whole genome shotgun (WGS) entry which is preliminary data.</text>
</comment>
<dbReference type="Proteomes" id="UP000295163">
    <property type="component" value="Unassembled WGS sequence"/>
</dbReference>
<feature type="domain" description="Beta-lactamase-related" evidence="3">
    <location>
        <begin position="92"/>
        <end position="404"/>
    </location>
</feature>
<accession>A0A4R5YLQ7</accession>
<feature type="region of interest" description="Disordered" evidence="1">
    <location>
        <begin position="24"/>
        <end position="63"/>
    </location>
</feature>
<protein>
    <submittedName>
        <fullName evidence="4">Class A beta-lactamase-related serine hydrolase</fullName>
    </submittedName>
</protein>
<feature type="chain" id="PRO_5020838884" evidence="2">
    <location>
        <begin position="28"/>
        <end position="448"/>
    </location>
</feature>
<dbReference type="EMBL" id="SMZT01000001">
    <property type="protein sequence ID" value="TDL46455.1"/>
    <property type="molecule type" value="Genomic_DNA"/>
</dbReference>
<dbReference type="PROSITE" id="PS51318">
    <property type="entry name" value="TAT"/>
    <property type="match status" value="1"/>
</dbReference>
<dbReference type="InterPro" id="IPR006311">
    <property type="entry name" value="TAT_signal"/>
</dbReference>
<dbReference type="PANTHER" id="PTHR46825:SF7">
    <property type="entry name" value="D-ALANYL-D-ALANINE CARBOXYPEPTIDASE"/>
    <property type="match status" value="1"/>
</dbReference>
<dbReference type="Pfam" id="PF00144">
    <property type="entry name" value="Beta-lactamase"/>
    <property type="match status" value="1"/>
</dbReference>
<dbReference type="GeneID" id="64345781"/>
<evidence type="ECO:0000256" key="2">
    <source>
        <dbReference type="SAM" id="SignalP"/>
    </source>
</evidence>
<dbReference type="RefSeq" id="WP_133408737.1">
    <property type="nucleotide sequence ID" value="NZ_SMZT01000001.1"/>
</dbReference>
<dbReference type="InterPro" id="IPR001466">
    <property type="entry name" value="Beta-lactam-related"/>
</dbReference>
<name>A0A4R5YLQ7_KOCRO</name>
<proteinExistence type="predicted"/>
<dbReference type="SUPFAM" id="SSF56601">
    <property type="entry name" value="beta-lactamase/transpeptidase-like"/>
    <property type="match status" value="1"/>
</dbReference>
<feature type="signal peptide" evidence="2">
    <location>
        <begin position="1"/>
        <end position="27"/>
    </location>
</feature>
<keyword evidence="2" id="KW-0732">Signal</keyword>
<feature type="compositionally biased region" description="Low complexity" evidence="1">
    <location>
        <begin position="24"/>
        <end position="57"/>
    </location>
</feature>
<dbReference type="InterPro" id="IPR050491">
    <property type="entry name" value="AmpC-like"/>
</dbReference>
<evidence type="ECO:0000259" key="3">
    <source>
        <dbReference type="Pfam" id="PF00144"/>
    </source>
</evidence>
<organism evidence="4 5">
    <name type="scientific">Kocuria rosea</name>
    <name type="common">Deinococcus erythromyxa</name>
    <name type="synonym">Micrococcus rubens</name>
    <dbReference type="NCBI Taxonomy" id="1275"/>
    <lineage>
        <taxon>Bacteria</taxon>
        <taxon>Bacillati</taxon>
        <taxon>Actinomycetota</taxon>
        <taxon>Actinomycetes</taxon>
        <taxon>Micrococcales</taxon>
        <taxon>Micrococcaceae</taxon>
        <taxon>Kocuria</taxon>
    </lineage>
</organism>
<evidence type="ECO:0000256" key="1">
    <source>
        <dbReference type="SAM" id="MobiDB-lite"/>
    </source>
</evidence>
<dbReference type="Gene3D" id="3.40.710.10">
    <property type="entry name" value="DD-peptidase/beta-lactamase superfamily"/>
    <property type="match status" value="1"/>
</dbReference>
<reference evidence="4 5" key="1">
    <citation type="submission" date="2019-03" db="EMBL/GenBank/DDBJ databases">
        <title>Genome Sequencing and Assembly of Various Microbes Isolated from Partially Reclaimed Soil and Acid Mine Drainage (AMD) Site.</title>
        <authorList>
            <person name="Steinbock B."/>
            <person name="Bechtold R."/>
            <person name="Sevigny J.L."/>
            <person name="Thomas D."/>
            <person name="Cuthill L.R."/>
            <person name="Aveiro Johannsen E.J."/>
            <person name="Thomas K."/>
            <person name="Ghosh A."/>
        </authorList>
    </citation>
    <scope>NUCLEOTIDE SEQUENCE [LARGE SCALE GENOMIC DNA]</scope>
    <source>
        <strain evidence="4 5">S-A3</strain>
    </source>
</reference>
<dbReference type="AlphaFoldDB" id="A0A4R5YLQ7"/>